<dbReference type="InterPro" id="IPR036465">
    <property type="entry name" value="vWFA_dom_sf"/>
</dbReference>
<dbReference type="Proteomes" id="UP001597135">
    <property type="component" value="Unassembled WGS sequence"/>
</dbReference>
<feature type="chain" id="PRO_5045418893" evidence="1">
    <location>
        <begin position="22"/>
        <end position="223"/>
    </location>
</feature>
<dbReference type="SUPFAM" id="SSF53300">
    <property type="entry name" value="vWA-like"/>
    <property type="match status" value="1"/>
</dbReference>
<name>A0ABW3ZD94_9RHOB</name>
<dbReference type="SMART" id="SM00327">
    <property type="entry name" value="VWA"/>
    <property type="match status" value="1"/>
</dbReference>
<keyword evidence="1" id="KW-0732">Signal</keyword>
<dbReference type="PROSITE" id="PS51257">
    <property type="entry name" value="PROKAR_LIPOPROTEIN"/>
    <property type="match status" value="1"/>
</dbReference>
<protein>
    <submittedName>
        <fullName evidence="3">VWA domain-containing protein</fullName>
    </submittedName>
</protein>
<dbReference type="Gene3D" id="3.40.50.410">
    <property type="entry name" value="von Willebrand factor, type A domain"/>
    <property type="match status" value="1"/>
</dbReference>
<evidence type="ECO:0000259" key="2">
    <source>
        <dbReference type="PROSITE" id="PS50234"/>
    </source>
</evidence>
<evidence type="ECO:0000313" key="4">
    <source>
        <dbReference type="Proteomes" id="UP001597135"/>
    </source>
</evidence>
<comment type="caution">
    <text evidence="3">The sequence shown here is derived from an EMBL/GenBank/DDBJ whole genome shotgun (WGS) entry which is preliminary data.</text>
</comment>
<keyword evidence="4" id="KW-1185">Reference proteome</keyword>
<dbReference type="InterPro" id="IPR051266">
    <property type="entry name" value="CLCR"/>
</dbReference>
<sequence>MLRSALTSLTIAALLASPASAGCYEDAMLVLDASGSMAAADIPITGPTRLDHAKSALAKVLPDLPEARRMGLMTYGAGQETSCDTVRLRVAPMPQSQGSILAEIGRLSPSGGTPLADAVRSAAEVLEHRVNPVTLVVLTDGEDTCGGAVCHLAETLRAEGRDTIVHVIGFRILESRHGVPQASISPGCLAAETGGYDLRVDTAEELTEALSRTLSCPLIASLE</sequence>
<organism evidence="3 4">
    <name type="scientific">Litorisediminicola beolgyonensis</name>
    <dbReference type="NCBI Taxonomy" id="1173614"/>
    <lineage>
        <taxon>Bacteria</taxon>
        <taxon>Pseudomonadati</taxon>
        <taxon>Pseudomonadota</taxon>
        <taxon>Alphaproteobacteria</taxon>
        <taxon>Rhodobacterales</taxon>
        <taxon>Paracoccaceae</taxon>
        <taxon>Litorisediminicola</taxon>
    </lineage>
</organism>
<reference evidence="4" key="1">
    <citation type="journal article" date="2019" name="Int. J. Syst. Evol. Microbiol.">
        <title>The Global Catalogue of Microorganisms (GCM) 10K type strain sequencing project: providing services to taxonomists for standard genome sequencing and annotation.</title>
        <authorList>
            <consortium name="The Broad Institute Genomics Platform"/>
            <consortium name="The Broad Institute Genome Sequencing Center for Infectious Disease"/>
            <person name="Wu L."/>
            <person name="Ma J."/>
        </authorList>
    </citation>
    <scope>NUCLEOTIDE SEQUENCE [LARGE SCALE GENOMIC DNA]</scope>
    <source>
        <strain evidence="4">CCUG 62953</strain>
    </source>
</reference>
<dbReference type="PANTHER" id="PTHR10579">
    <property type="entry name" value="CALCIUM-ACTIVATED CHLORIDE CHANNEL REGULATOR"/>
    <property type="match status" value="1"/>
</dbReference>
<dbReference type="RefSeq" id="WP_386800994.1">
    <property type="nucleotide sequence ID" value="NZ_JBHTMU010000001.1"/>
</dbReference>
<proteinExistence type="predicted"/>
<dbReference type="PROSITE" id="PS50234">
    <property type="entry name" value="VWFA"/>
    <property type="match status" value="1"/>
</dbReference>
<dbReference type="InterPro" id="IPR002035">
    <property type="entry name" value="VWF_A"/>
</dbReference>
<dbReference type="PANTHER" id="PTHR10579:SF43">
    <property type="entry name" value="ZINC FINGER (C3HC4-TYPE RING FINGER) FAMILY PROTEIN"/>
    <property type="match status" value="1"/>
</dbReference>
<evidence type="ECO:0000313" key="3">
    <source>
        <dbReference type="EMBL" id="MFD1340935.1"/>
    </source>
</evidence>
<dbReference type="EMBL" id="JBHTMU010000001">
    <property type="protein sequence ID" value="MFD1340935.1"/>
    <property type="molecule type" value="Genomic_DNA"/>
</dbReference>
<feature type="signal peptide" evidence="1">
    <location>
        <begin position="1"/>
        <end position="21"/>
    </location>
</feature>
<dbReference type="Pfam" id="PF13519">
    <property type="entry name" value="VWA_2"/>
    <property type="match status" value="1"/>
</dbReference>
<accession>A0ABW3ZD94</accession>
<feature type="domain" description="VWFA" evidence="2">
    <location>
        <begin position="26"/>
        <end position="214"/>
    </location>
</feature>
<gene>
    <name evidence="3" type="ORF">ACFQ4E_00705</name>
</gene>
<evidence type="ECO:0000256" key="1">
    <source>
        <dbReference type="SAM" id="SignalP"/>
    </source>
</evidence>